<evidence type="ECO:0000313" key="1">
    <source>
        <dbReference type="EMBL" id="CCW19956.1"/>
    </source>
</evidence>
<name>N1MSJ4_9SPHN</name>
<gene>
    <name evidence="1" type="ORF">EBBID32_43270</name>
</gene>
<dbReference type="AlphaFoldDB" id="N1MSJ4"/>
<keyword evidence="2" id="KW-1185">Reference proteome</keyword>
<organism evidence="1 2">
    <name type="scientific">Sphingobium indicum BiD32</name>
    <dbReference type="NCBI Taxonomy" id="1301087"/>
    <lineage>
        <taxon>Bacteria</taxon>
        <taxon>Pseudomonadati</taxon>
        <taxon>Pseudomonadota</taxon>
        <taxon>Alphaproteobacteria</taxon>
        <taxon>Sphingomonadales</taxon>
        <taxon>Sphingomonadaceae</taxon>
        <taxon>Sphingobium</taxon>
    </lineage>
</organism>
<dbReference type="Proteomes" id="UP000013201">
    <property type="component" value="Unassembled WGS sequence"/>
</dbReference>
<dbReference type="EMBL" id="CAVK010000240">
    <property type="protein sequence ID" value="CCW19956.1"/>
    <property type="molecule type" value="Genomic_DNA"/>
</dbReference>
<evidence type="ECO:0000313" key="2">
    <source>
        <dbReference type="Proteomes" id="UP000013201"/>
    </source>
</evidence>
<accession>N1MSJ4</accession>
<protein>
    <submittedName>
        <fullName evidence="1">Uncharacterized protein</fullName>
    </submittedName>
</protein>
<comment type="caution">
    <text evidence="1">The sequence shown here is derived from an EMBL/GenBank/DDBJ whole genome shotgun (WGS) entry which is preliminary data.</text>
</comment>
<proteinExistence type="predicted"/>
<sequence>MATKASARLDERPAKRYDPHMRNLGMRAFQIEWSTLPAISHLMIKSFPWLDAS</sequence>
<reference evidence="2" key="2">
    <citation type="submission" date="2013-04" db="EMBL/GenBank/DDBJ databases">
        <title>Bisphenol A degrading Sphingobium sp. strain BiD32.</title>
        <authorList>
            <person name="Nielsen J.L."/>
            <person name="Zhou N.A."/>
            <person name="Kjeldal H."/>
        </authorList>
    </citation>
    <scope>NUCLEOTIDE SEQUENCE [LARGE SCALE GENOMIC DNA]</scope>
    <source>
        <strain evidence="2">BiD32</strain>
    </source>
</reference>
<reference evidence="1 2" key="1">
    <citation type="submission" date="2013-03" db="EMBL/GenBank/DDBJ databases">
        <authorList>
            <person name="Le V."/>
        </authorList>
    </citation>
    <scope>NUCLEOTIDE SEQUENCE [LARGE SCALE GENOMIC DNA]</scope>
    <source>
        <strain evidence="1 2">BiD32</strain>
    </source>
</reference>